<dbReference type="InterPro" id="IPR003945">
    <property type="entry name" value="NU5C-like"/>
</dbReference>
<dbReference type="AlphaFoldDB" id="A0AAU6PCM0"/>
<feature type="transmembrane region" description="Helical" evidence="10">
    <location>
        <begin position="87"/>
        <end position="105"/>
    </location>
</feature>
<comment type="subcellular location">
    <subcellularLocation>
        <location evidence="2">Membrane</location>
        <topology evidence="2">Multi-pass membrane protein</topology>
    </subcellularLocation>
</comment>
<keyword evidence="10 13" id="KW-0496">Mitochondrion</keyword>
<evidence type="ECO:0000256" key="10">
    <source>
        <dbReference type="RuleBase" id="RU003404"/>
    </source>
</evidence>
<geneLocation type="mitochondrion" evidence="13"/>
<evidence type="ECO:0000256" key="6">
    <source>
        <dbReference type="ARBA" id="ARBA00022982"/>
    </source>
</evidence>
<sequence>MFFNLLFYLFFLFTFFMVFMLYFTVVNDNIFILDYCFLFLDCYMDFNLLFYFDYLSNIFLLIVSLISMTTFFYSKFYMDLDKNKNKFLFLTLIFVLSMNMVVLSYNFVLILVGWDCLGIISYFLVIHYNSDNSDYSGITTVMTNRIGDIGMIFCIYLAICLGDYNFYILSSLELSFGLFFFFICVSGFTKSAQFPFSVWLPLAMAAPTPISALVHSSTLVTAGVYLFIRFDYLFKLSNNLIMFFLILVGFTMLVASSGAFFELDVKKIIAYSTLSQISLMMMVVIMGNEIFSFFHILTHALFKALLFLCSGILIHGCFDNQDIRCYNFNLKLNLVVVSMFTICSMSLMGFPFLSGFYSKDLILEMVYILNYNVFFVVLLIFNTLITGAYSFRVIFYSMLMGKKNMALLYYSDWENINKSLFILLPGVIFLGSLVYWMLMLKFDLLFMSIYLKLVNLILVFFCYLLFLLIKNNNYLLSYLNYFLSMFFMKSYQGFLLGKVFNNFLMMACYSEYYMEYMLFSKFNLFLKNFSMMVLMFKIFMFYYGFLFLFLLMNFDIS</sequence>
<feature type="domain" description="NADH:quinone oxidoreductase/Mrp antiporter transmembrane" evidence="11">
    <location>
        <begin position="104"/>
        <end position="386"/>
    </location>
</feature>
<feature type="transmembrane region" description="Helical" evidence="10">
    <location>
        <begin position="174"/>
        <end position="192"/>
    </location>
</feature>
<feature type="transmembrane region" description="Helical" evidence="10">
    <location>
        <begin position="330"/>
        <end position="353"/>
    </location>
</feature>
<feature type="transmembrane region" description="Helical" evidence="10">
    <location>
        <begin position="268"/>
        <end position="287"/>
    </location>
</feature>
<evidence type="ECO:0000313" key="13">
    <source>
        <dbReference type="EMBL" id="WXI66964.1"/>
    </source>
</evidence>
<keyword evidence="10" id="KW-0813">Transport</keyword>
<keyword evidence="8 10" id="KW-0472">Membrane</keyword>
<accession>A0AAU6PCM0</accession>
<evidence type="ECO:0000256" key="1">
    <source>
        <dbReference type="ARBA" id="ARBA00003257"/>
    </source>
</evidence>
<feature type="transmembrane region" description="Helical" evidence="10">
    <location>
        <begin position="529"/>
        <end position="551"/>
    </location>
</feature>
<dbReference type="Pfam" id="PF00662">
    <property type="entry name" value="Proton_antipo_N"/>
    <property type="match status" value="1"/>
</dbReference>
<dbReference type="Pfam" id="PF00361">
    <property type="entry name" value="Proton_antipo_M"/>
    <property type="match status" value="1"/>
</dbReference>
<feature type="domain" description="NADH-Ubiquinone oxidoreductase (complex I) chain 5 N-terminal" evidence="12">
    <location>
        <begin position="44"/>
        <end position="87"/>
    </location>
</feature>
<dbReference type="EMBL" id="OR906641">
    <property type="protein sequence ID" value="WXI66964.1"/>
    <property type="molecule type" value="Genomic_DNA"/>
</dbReference>
<dbReference type="GO" id="GO:0042773">
    <property type="term" value="P:ATP synthesis coupled electron transport"/>
    <property type="evidence" value="ECO:0007669"/>
    <property type="project" value="InterPro"/>
</dbReference>
<evidence type="ECO:0000256" key="4">
    <source>
        <dbReference type="ARBA" id="ARBA00021096"/>
    </source>
</evidence>
<keyword evidence="6" id="KW-0249">Electron transport</keyword>
<feature type="transmembrane region" description="Helical" evidence="10">
    <location>
        <begin position="111"/>
        <end position="128"/>
    </location>
</feature>
<keyword evidence="5 10" id="KW-0812">Transmembrane</keyword>
<evidence type="ECO:0000256" key="5">
    <source>
        <dbReference type="ARBA" id="ARBA00022692"/>
    </source>
</evidence>
<feature type="transmembrane region" description="Helical" evidence="10">
    <location>
        <begin position="444"/>
        <end position="469"/>
    </location>
</feature>
<dbReference type="PRINTS" id="PR01434">
    <property type="entry name" value="NADHDHGNASE5"/>
</dbReference>
<evidence type="ECO:0000259" key="12">
    <source>
        <dbReference type="Pfam" id="PF00662"/>
    </source>
</evidence>
<evidence type="ECO:0000256" key="3">
    <source>
        <dbReference type="ARBA" id="ARBA00012944"/>
    </source>
</evidence>
<evidence type="ECO:0000259" key="11">
    <source>
        <dbReference type="Pfam" id="PF00361"/>
    </source>
</evidence>
<dbReference type="PANTHER" id="PTHR42829:SF2">
    <property type="entry name" value="NADH-UBIQUINONE OXIDOREDUCTASE CHAIN 5"/>
    <property type="match status" value="1"/>
</dbReference>
<comment type="function">
    <text evidence="1">Core subunit of the mitochondrial membrane respiratory chain NADH dehydrogenase (Complex I) that is believed to belong to the minimal assembly required for catalysis. Complex I functions in the transfer of electrons from NADH to the respiratory chain. The immediate electron acceptor for the enzyme is believed to be ubiquinone.</text>
</comment>
<protein>
    <recommendedName>
        <fullName evidence="4 10">NADH-ubiquinone oxidoreductase chain 5</fullName>
        <ecNumber evidence="3 10">7.1.1.2</ecNumber>
    </recommendedName>
</protein>
<evidence type="ECO:0000256" key="9">
    <source>
        <dbReference type="ARBA" id="ARBA00049551"/>
    </source>
</evidence>
<dbReference type="GO" id="GO:0015990">
    <property type="term" value="P:electron transport coupled proton transport"/>
    <property type="evidence" value="ECO:0007669"/>
    <property type="project" value="TreeGrafter"/>
</dbReference>
<feature type="transmembrane region" description="Helical" evidence="10">
    <location>
        <begin position="240"/>
        <end position="261"/>
    </location>
</feature>
<dbReference type="GO" id="GO:0008137">
    <property type="term" value="F:NADH dehydrogenase (ubiquinone) activity"/>
    <property type="evidence" value="ECO:0007669"/>
    <property type="project" value="UniProtKB-EC"/>
</dbReference>
<keyword evidence="7 10" id="KW-1133">Transmembrane helix</keyword>
<comment type="function">
    <text evidence="10">Core subunit of the mitochondrial membrane respiratory chain NADH dehydrogenase (Complex I) which catalyzes electron transfer from NADH through the respiratory chain, using ubiquinone as an electron acceptor. Essential for the catalytic activity and assembly of complex I.</text>
</comment>
<gene>
    <name evidence="13" type="primary">ND5</name>
</gene>
<dbReference type="InterPro" id="IPR001516">
    <property type="entry name" value="Proton_antipo_N"/>
</dbReference>
<name>A0AAU6PCM0_9ACAR</name>
<feature type="transmembrane region" description="Helical" evidence="10">
    <location>
        <begin position="420"/>
        <end position="438"/>
    </location>
</feature>
<dbReference type="GO" id="GO:0003954">
    <property type="term" value="F:NADH dehydrogenase activity"/>
    <property type="evidence" value="ECO:0007669"/>
    <property type="project" value="TreeGrafter"/>
</dbReference>
<dbReference type="PANTHER" id="PTHR42829">
    <property type="entry name" value="NADH-UBIQUINONE OXIDOREDUCTASE CHAIN 5"/>
    <property type="match status" value="1"/>
</dbReference>
<feature type="transmembrane region" description="Helical" evidence="10">
    <location>
        <begin position="204"/>
        <end position="228"/>
    </location>
</feature>
<reference evidence="13" key="1">
    <citation type="submission" date="2023-12" db="EMBL/GenBank/DDBJ databases">
        <authorList>
            <person name="Zhao W."/>
        </authorList>
    </citation>
    <scope>NUCLEOTIDE SEQUENCE</scope>
</reference>
<proteinExistence type="inferred from homology"/>
<evidence type="ECO:0000256" key="7">
    <source>
        <dbReference type="ARBA" id="ARBA00022989"/>
    </source>
</evidence>
<organism evidence="13">
    <name type="scientific">Euseius sacchari</name>
    <dbReference type="NCBI Taxonomy" id="3061191"/>
    <lineage>
        <taxon>Eukaryota</taxon>
        <taxon>Metazoa</taxon>
        <taxon>Ecdysozoa</taxon>
        <taxon>Arthropoda</taxon>
        <taxon>Chelicerata</taxon>
        <taxon>Arachnida</taxon>
        <taxon>Acari</taxon>
        <taxon>Parasitiformes</taxon>
        <taxon>Mesostigmata</taxon>
        <taxon>Gamasina</taxon>
        <taxon>Phytoseioidea</taxon>
        <taxon>Phytoseiidae</taxon>
        <taxon>Amblyseiinae</taxon>
        <taxon>Euseius</taxon>
    </lineage>
</organism>
<dbReference type="GO" id="GO:0016020">
    <property type="term" value="C:membrane"/>
    <property type="evidence" value="ECO:0007669"/>
    <property type="project" value="UniProtKB-SubCell"/>
</dbReference>
<evidence type="ECO:0000256" key="2">
    <source>
        <dbReference type="ARBA" id="ARBA00004141"/>
    </source>
</evidence>
<dbReference type="EC" id="7.1.1.2" evidence="3 10"/>
<feature type="transmembrane region" description="Helical" evidence="10">
    <location>
        <begin position="293"/>
        <end position="318"/>
    </location>
</feature>
<keyword evidence="10" id="KW-0830">Ubiquinone</keyword>
<feature type="transmembrane region" description="Helical" evidence="10">
    <location>
        <begin position="373"/>
        <end position="399"/>
    </location>
</feature>
<evidence type="ECO:0000256" key="8">
    <source>
        <dbReference type="ARBA" id="ARBA00023136"/>
    </source>
</evidence>
<feature type="transmembrane region" description="Helical" evidence="10">
    <location>
        <begin position="149"/>
        <end position="168"/>
    </location>
</feature>
<keyword evidence="10" id="KW-0520">NAD</keyword>
<feature type="transmembrane region" description="Helical" evidence="10">
    <location>
        <begin position="6"/>
        <end position="25"/>
    </location>
</feature>
<comment type="similarity">
    <text evidence="10">Belongs to the complex I subunit 5 family.</text>
</comment>
<comment type="catalytic activity">
    <reaction evidence="9 10">
        <text>a ubiquinone + NADH + 5 H(+)(in) = a ubiquinol + NAD(+) + 4 H(+)(out)</text>
        <dbReference type="Rhea" id="RHEA:29091"/>
        <dbReference type="Rhea" id="RHEA-COMP:9565"/>
        <dbReference type="Rhea" id="RHEA-COMP:9566"/>
        <dbReference type="ChEBI" id="CHEBI:15378"/>
        <dbReference type="ChEBI" id="CHEBI:16389"/>
        <dbReference type="ChEBI" id="CHEBI:17976"/>
        <dbReference type="ChEBI" id="CHEBI:57540"/>
        <dbReference type="ChEBI" id="CHEBI:57945"/>
        <dbReference type="EC" id="7.1.1.2"/>
    </reaction>
</comment>
<dbReference type="InterPro" id="IPR001750">
    <property type="entry name" value="ND/Mrp_TM"/>
</dbReference>
<feature type="transmembrane region" description="Helical" evidence="10">
    <location>
        <begin position="58"/>
        <end position="75"/>
    </location>
</feature>